<dbReference type="EMBL" id="DS268109">
    <property type="protein sequence ID" value="KMM66074.1"/>
    <property type="molecule type" value="Genomic_DNA"/>
</dbReference>
<reference evidence="3" key="3">
    <citation type="journal article" date="2010" name="Genome Res.">
        <title>Population genomic sequencing of Coccidioides fungi reveals recent hybridization and transposon control.</title>
        <authorList>
            <person name="Neafsey D.E."/>
            <person name="Barker B.M."/>
            <person name="Sharpton T.J."/>
            <person name="Stajich J.E."/>
            <person name="Park D.J."/>
            <person name="Whiston E."/>
            <person name="Hung C.-Y."/>
            <person name="McMahan C."/>
            <person name="White J."/>
            <person name="Sykes S."/>
            <person name="Heiman D."/>
            <person name="Young S."/>
            <person name="Zeng Q."/>
            <person name="Abouelleil A."/>
            <person name="Aftuck L."/>
            <person name="Bessette D."/>
            <person name="Brown A."/>
            <person name="FitzGerald M."/>
            <person name="Lui A."/>
            <person name="Macdonald J.P."/>
            <person name="Priest M."/>
            <person name="Orbach M.J."/>
            <person name="Galgiani J.N."/>
            <person name="Kirkland T.N."/>
            <person name="Cole G.T."/>
            <person name="Birren B.W."/>
            <person name="Henn M.R."/>
            <person name="Taylor J.W."/>
            <person name="Rounsley S.D."/>
        </authorList>
    </citation>
    <scope>NUCLEOTIDE SEQUENCE [LARGE SCALE GENOMIC DNA]</scope>
    <source>
        <strain evidence="3">RMSCC 3488</strain>
    </source>
</reference>
<name>A0A0J6FAV1_COCPO</name>
<dbReference type="Proteomes" id="UP000054567">
    <property type="component" value="Unassembled WGS sequence"/>
</dbReference>
<accession>A0A0J6FAV1</accession>
<dbReference type="VEuPathDB" id="FungiDB:CPAG_02414"/>
<sequence>MKIQERRIGSGSVIDKLSDIQMRKVTEGGGSSDADGAFLWTTSSRLLQMVTTKVKCLQNGANRFDSQPNKNPKDDPVNNWTPESCAPMGGVARLKTALSIWFAPKLRGKYEYVVQHGKATIGLVRSMRSNGDVPYVHGVLRTEKLYRVRSSTGLVEYAVTCQVRIPMVRCIKKKKREERSIQRNRKRKVSETKLWEGIARIILCIIDYGGPLMFPAPRPEYHCIPCVRKTMIEMPGSDEFHGYRSHRPVDRKADTRTWASPHNRMYFPGVLMWRRKIARIQASTRIEQGSQRLLLRRRPENAKGVSRLKGPSASGLRPPYGNNEQDGGFSISIPWLFCFNESQKMQGMARMLTTREIIGNIFGFWDLVGREGYQNVSLHT</sequence>
<organism evidence="2 3">
    <name type="scientific">Coccidioides posadasii RMSCC 3488</name>
    <dbReference type="NCBI Taxonomy" id="454284"/>
    <lineage>
        <taxon>Eukaryota</taxon>
        <taxon>Fungi</taxon>
        <taxon>Dikarya</taxon>
        <taxon>Ascomycota</taxon>
        <taxon>Pezizomycotina</taxon>
        <taxon>Eurotiomycetes</taxon>
        <taxon>Eurotiomycetidae</taxon>
        <taxon>Onygenales</taxon>
        <taxon>Onygenaceae</taxon>
        <taxon>Coccidioides</taxon>
    </lineage>
</organism>
<dbReference type="AlphaFoldDB" id="A0A0J6FAV1"/>
<evidence type="ECO:0000256" key="1">
    <source>
        <dbReference type="SAM" id="MobiDB-lite"/>
    </source>
</evidence>
<evidence type="ECO:0000313" key="3">
    <source>
        <dbReference type="Proteomes" id="UP000054567"/>
    </source>
</evidence>
<feature type="region of interest" description="Disordered" evidence="1">
    <location>
        <begin position="61"/>
        <end position="82"/>
    </location>
</feature>
<reference evidence="3" key="2">
    <citation type="journal article" date="2009" name="Genome Res.">
        <title>Comparative genomic analyses of the human fungal pathogens Coccidioides and their relatives.</title>
        <authorList>
            <person name="Sharpton T.J."/>
            <person name="Stajich J.E."/>
            <person name="Rounsley S.D."/>
            <person name="Gardner M.J."/>
            <person name="Wortman J.R."/>
            <person name="Jordar V.S."/>
            <person name="Maiti R."/>
            <person name="Kodira C.D."/>
            <person name="Neafsey D.E."/>
            <person name="Zeng Q."/>
            <person name="Hung C.-Y."/>
            <person name="McMahan C."/>
            <person name="Muszewska A."/>
            <person name="Grynberg M."/>
            <person name="Mandel M.A."/>
            <person name="Kellner E.M."/>
            <person name="Barker B.M."/>
            <person name="Galgiani J.N."/>
            <person name="Orbach M.J."/>
            <person name="Kirkland T.N."/>
            <person name="Cole G.T."/>
            <person name="Henn M.R."/>
            <person name="Birren B.W."/>
            <person name="Taylor J.W."/>
        </authorList>
    </citation>
    <scope>NUCLEOTIDE SEQUENCE [LARGE SCALE GENOMIC DNA]</scope>
    <source>
        <strain evidence="3">RMSCC 3488</strain>
    </source>
</reference>
<protein>
    <submittedName>
        <fullName evidence="2">Uncharacterized protein</fullName>
    </submittedName>
</protein>
<reference evidence="2 3" key="1">
    <citation type="submission" date="2007-06" db="EMBL/GenBank/DDBJ databases">
        <title>The Genome Sequence of Coccidioides posadasii RMSCC_3488.</title>
        <authorList>
            <consortium name="Coccidioides Genome Resources Consortium"/>
            <consortium name="The Broad Institute Genome Sequencing Platform"/>
            <person name="Henn M.R."/>
            <person name="Sykes S."/>
            <person name="Young S."/>
            <person name="Jaffe D."/>
            <person name="Berlin A."/>
            <person name="Alvarez P."/>
            <person name="Butler J."/>
            <person name="Gnerre S."/>
            <person name="Grabherr M."/>
            <person name="Mauceli E."/>
            <person name="Brockman W."/>
            <person name="Kodira C."/>
            <person name="Alvarado L."/>
            <person name="Zeng Q."/>
            <person name="Crawford M."/>
            <person name="Antoine C."/>
            <person name="Devon K."/>
            <person name="Galgiani J."/>
            <person name="Orsborn K."/>
            <person name="Lewis M.L."/>
            <person name="Nusbaum C."/>
            <person name="Galagan J."/>
            <person name="Birren B."/>
        </authorList>
    </citation>
    <scope>NUCLEOTIDE SEQUENCE [LARGE SCALE GENOMIC DNA]</scope>
    <source>
        <strain evidence="2 3">RMSCC 3488</strain>
    </source>
</reference>
<proteinExistence type="predicted"/>
<evidence type="ECO:0000313" key="2">
    <source>
        <dbReference type="EMBL" id="KMM66074.1"/>
    </source>
</evidence>
<gene>
    <name evidence="2" type="ORF">CPAG_02414</name>
</gene>
<feature type="region of interest" description="Disordered" evidence="1">
    <location>
        <begin position="302"/>
        <end position="323"/>
    </location>
</feature>